<gene>
    <name evidence="2" type="ORF">GCM10020367_59160</name>
</gene>
<evidence type="ECO:0000313" key="3">
    <source>
        <dbReference type="Proteomes" id="UP001499990"/>
    </source>
</evidence>
<comment type="caution">
    <text evidence="2">The sequence shown here is derived from an EMBL/GenBank/DDBJ whole genome shotgun (WGS) entry which is preliminary data.</text>
</comment>
<evidence type="ECO:0000256" key="1">
    <source>
        <dbReference type="SAM" id="MobiDB-lite"/>
    </source>
</evidence>
<name>A0ABP6SK14_9ACTN</name>
<dbReference type="RefSeq" id="WP_345043282.1">
    <property type="nucleotide sequence ID" value="NZ_BAAAYL010000001.1"/>
</dbReference>
<reference evidence="3" key="1">
    <citation type="journal article" date="2019" name="Int. J. Syst. Evol. Microbiol.">
        <title>The Global Catalogue of Microorganisms (GCM) 10K type strain sequencing project: providing services to taxonomists for standard genome sequencing and annotation.</title>
        <authorList>
            <consortium name="The Broad Institute Genomics Platform"/>
            <consortium name="The Broad Institute Genome Sequencing Center for Infectious Disease"/>
            <person name="Wu L."/>
            <person name="Ma J."/>
        </authorList>
    </citation>
    <scope>NUCLEOTIDE SEQUENCE [LARGE SCALE GENOMIC DNA]</scope>
    <source>
        <strain evidence="3">JCM 9651</strain>
    </source>
</reference>
<protein>
    <recommendedName>
        <fullName evidence="4">Nucleopolyhedrovirus P10 family protein</fullName>
    </recommendedName>
</protein>
<keyword evidence="3" id="KW-1185">Reference proteome</keyword>
<accession>A0ABP6SK14</accession>
<evidence type="ECO:0008006" key="4">
    <source>
        <dbReference type="Google" id="ProtNLM"/>
    </source>
</evidence>
<sequence length="273" mass="27779">MATDGWTPAVRQHIGLGRLLPLGGPEDGAWITERAAGGVLSRAASGVPGIRLGTVRIRLADPEAAPEPSVPAPWTALPPGPLRIETEFSAPARQPLPVSAEQLRQALLAAAHERLGLVTAEVDLHVTDLLEDLTSVAEAEAERPAPVAAADTGASHVAASGPLPPSPGPVPLRKPAAELAEAAAAVVGVTRLAPVSGLPMPQTQRGAHPIRIRDSNDPPGRHVQIELATAENHRALDVALAVRTAVTAAARADAPGPVTVAVLVTAVEPAGGP</sequence>
<dbReference type="Proteomes" id="UP001499990">
    <property type="component" value="Unassembled WGS sequence"/>
</dbReference>
<feature type="region of interest" description="Disordered" evidence="1">
    <location>
        <begin position="141"/>
        <end position="172"/>
    </location>
</feature>
<feature type="region of interest" description="Disordered" evidence="1">
    <location>
        <begin position="196"/>
        <end position="218"/>
    </location>
</feature>
<organism evidence="2 3">
    <name type="scientific">Streptomyces sannanensis</name>
    <dbReference type="NCBI Taxonomy" id="285536"/>
    <lineage>
        <taxon>Bacteria</taxon>
        <taxon>Bacillati</taxon>
        <taxon>Actinomycetota</taxon>
        <taxon>Actinomycetes</taxon>
        <taxon>Kitasatosporales</taxon>
        <taxon>Streptomycetaceae</taxon>
        <taxon>Streptomyces</taxon>
    </lineage>
</organism>
<proteinExistence type="predicted"/>
<feature type="compositionally biased region" description="Pro residues" evidence="1">
    <location>
        <begin position="162"/>
        <end position="172"/>
    </location>
</feature>
<evidence type="ECO:0000313" key="2">
    <source>
        <dbReference type="EMBL" id="GAA3378680.1"/>
    </source>
</evidence>
<dbReference type="EMBL" id="BAAAYL010000001">
    <property type="protein sequence ID" value="GAA3378680.1"/>
    <property type="molecule type" value="Genomic_DNA"/>
</dbReference>